<evidence type="ECO:0000256" key="2">
    <source>
        <dbReference type="ARBA" id="ARBA00022630"/>
    </source>
</evidence>
<dbReference type="Gene3D" id="3.50.50.60">
    <property type="entry name" value="FAD/NAD(P)-binding domain"/>
    <property type="match status" value="2"/>
</dbReference>
<keyword evidence="4 7" id="KW-0560">Oxidoreductase</keyword>
<accession>A0A9E7C1E2</accession>
<dbReference type="InterPro" id="IPR050446">
    <property type="entry name" value="FAD-oxidoreductase/Apoptosis"/>
</dbReference>
<dbReference type="EC" id="1.18.1.-" evidence="7"/>
<dbReference type="AlphaFoldDB" id="A0A9E7C1E2"/>
<dbReference type="Pfam" id="PF07992">
    <property type="entry name" value="Pyr_redox_2"/>
    <property type="match status" value="1"/>
</dbReference>
<sequence length="406" mass="43310">MADRHADALLIGGGAASHACAVALRERGFSGSVLLVGRELDPPYDRPPCSKEYLRGERERPATYLSLPGDVDVLTRTSVMKLDAAARVARLSTKEEVSYGCALLATGANVRRLPVDGAQLDGVHYLRALGNADAIREDAEGLGPARREAVVVGGSYLGTELAASLTLMGKRVTVLMQEDVPLERAYGRRAGEWFQARLEREGVTFVGGESLAGFAGDDEERVTEVLTSGGRSLPARMVVVAAGAVPDVMVAKAAGLEIGPMGGVRCDASLRVIGAEGLWAAGDMCEWESPLHGGPARVEHWEVAAGHGRTAAAGMCGEPVEHAEVPYFWSDVADWVTSEYVGVVGPEGWDREALRGSFESGAFSMWYLRGERLVGALSVRRGDDLDEARRLIASGERVTPQDLERP</sequence>
<comment type="cofactor">
    <cofactor evidence="1">
        <name>FAD</name>
        <dbReference type="ChEBI" id="CHEBI:57692"/>
    </cofactor>
</comment>
<dbReference type="Gene3D" id="3.30.390.30">
    <property type="match status" value="1"/>
</dbReference>
<feature type="domain" description="FAD/NAD(P)-binding" evidence="5">
    <location>
        <begin position="8"/>
        <end position="308"/>
    </location>
</feature>
<dbReference type="EMBL" id="CP087164">
    <property type="protein sequence ID" value="UGS37395.1"/>
    <property type="molecule type" value="Genomic_DNA"/>
</dbReference>
<dbReference type="SUPFAM" id="SSF55424">
    <property type="entry name" value="FAD/NAD-linked reductases, dimerisation (C-terminal) domain"/>
    <property type="match status" value="1"/>
</dbReference>
<keyword evidence="2" id="KW-0285">Flavoprotein</keyword>
<dbReference type="InterPro" id="IPR016156">
    <property type="entry name" value="FAD/NAD-linked_Rdtase_dimer_sf"/>
</dbReference>
<dbReference type="RefSeq" id="WP_259311450.1">
    <property type="nucleotide sequence ID" value="NZ_CP087164.1"/>
</dbReference>
<evidence type="ECO:0000256" key="3">
    <source>
        <dbReference type="ARBA" id="ARBA00022827"/>
    </source>
</evidence>
<dbReference type="InterPro" id="IPR028202">
    <property type="entry name" value="Reductase_C"/>
</dbReference>
<dbReference type="KEGG" id="sbae:DSM104329_03811"/>
<reference evidence="7" key="1">
    <citation type="journal article" date="2022" name="Int. J. Syst. Evol. Microbiol.">
        <title>Pseudomonas aegrilactucae sp. nov. and Pseudomonas morbosilactucae sp. nov., pathogens causing bacterial rot of lettuce in Japan.</title>
        <authorList>
            <person name="Sawada H."/>
            <person name="Fujikawa T."/>
            <person name="Satou M."/>
        </authorList>
    </citation>
    <scope>NUCLEOTIDE SEQUENCE</scope>
    <source>
        <strain evidence="7">0166_1</strain>
    </source>
</reference>
<evidence type="ECO:0000256" key="1">
    <source>
        <dbReference type="ARBA" id="ARBA00001974"/>
    </source>
</evidence>
<keyword evidence="3" id="KW-0274">FAD</keyword>
<dbReference type="Pfam" id="PF14759">
    <property type="entry name" value="Reductase_C"/>
    <property type="match status" value="1"/>
</dbReference>
<proteinExistence type="predicted"/>
<keyword evidence="8" id="KW-1185">Reference proteome</keyword>
<organism evidence="7 8">
    <name type="scientific">Capillimicrobium parvum</name>
    <dbReference type="NCBI Taxonomy" id="2884022"/>
    <lineage>
        <taxon>Bacteria</taxon>
        <taxon>Bacillati</taxon>
        <taxon>Actinomycetota</taxon>
        <taxon>Thermoleophilia</taxon>
        <taxon>Solirubrobacterales</taxon>
        <taxon>Capillimicrobiaceae</taxon>
        <taxon>Capillimicrobium</taxon>
    </lineage>
</organism>
<feature type="domain" description="Reductase C-terminal" evidence="6">
    <location>
        <begin position="327"/>
        <end position="403"/>
    </location>
</feature>
<dbReference type="PRINTS" id="PR00368">
    <property type="entry name" value="FADPNR"/>
</dbReference>
<dbReference type="InterPro" id="IPR036188">
    <property type="entry name" value="FAD/NAD-bd_sf"/>
</dbReference>
<dbReference type="SUPFAM" id="SSF51905">
    <property type="entry name" value="FAD/NAD(P)-binding domain"/>
    <property type="match status" value="1"/>
</dbReference>
<dbReference type="Proteomes" id="UP001162834">
    <property type="component" value="Chromosome"/>
</dbReference>
<dbReference type="GO" id="GO:0005737">
    <property type="term" value="C:cytoplasm"/>
    <property type="evidence" value="ECO:0007669"/>
    <property type="project" value="TreeGrafter"/>
</dbReference>
<dbReference type="PANTHER" id="PTHR43557:SF2">
    <property type="entry name" value="RIESKE DOMAIN-CONTAINING PROTEIN-RELATED"/>
    <property type="match status" value="1"/>
</dbReference>
<dbReference type="GO" id="GO:0016651">
    <property type="term" value="F:oxidoreductase activity, acting on NAD(P)H"/>
    <property type="evidence" value="ECO:0007669"/>
    <property type="project" value="TreeGrafter"/>
</dbReference>
<evidence type="ECO:0000313" key="7">
    <source>
        <dbReference type="EMBL" id="UGS37395.1"/>
    </source>
</evidence>
<protein>
    <submittedName>
        <fullName evidence="7">Rhodocoxin reductase</fullName>
        <ecNumber evidence="7">1.18.1.-</ecNumber>
    </submittedName>
</protein>
<evidence type="ECO:0000313" key="8">
    <source>
        <dbReference type="Proteomes" id="UP001162834"/>
    </source>
</evidence>
<evidence type="ECO:0000256" key="4">
    <source>
        <dbReference type="ARBA" id="ARBA00023002"/>
    </source>
</evidence>
<dbReference type="PRINTS" id="PR00411">
    <property type="entry name" value="PNDRDTASEI"/>
</dbReference>
<dbReference type="InterPro" id="IPR023753">
    <property type="entry name" value="FAD/NAD-binding_dom"/>
</dbReference>
<evidence type="ECO:0000259" key="5">
    <source>
        <dbReference type="Pfam" id="PF07992"/>
    </source>
</evidence>
<gene>
    <name evidence="7" type="primary">thcD_3</name>
    <name evidence="7" type="ORF">DSM104329_03811</name>
</gene>
<evidence type="ECO:0000259" key="6">
    <source>
        <dbReference type="Pfam" id="PF14759"/>
    </source>
</evidence>
<name>A0A9E7C1E2_9ACTN</name>
<dbReference type="PANTHER" id="PTHR43557">
    <property type="entry name" value="APOPTOSIS-INDUCING FACTOR 1"/>
    <property type="match status" value="1"/>
</dbReference>